<evidence type="ECO:0000313" key="2">
    <source>
        <dbReference type="EMBL" id="KAK7328867.1"/>
    </source>
</evidence>
<gene>
    <name evidence="2" type="ORF">VNO77_22994</name>
</gene>
<reference evidence="2 3" key="1">
    <citation type="submission" date="2024-01" db="EMBL/GenBank/DDBJ databases">
        <title>The genomes of 5 underutilized Papilionoideae crops provide insights into root nodulation and disease resistanc.</title>
        <authorList>
            <person name="Jiang F."/>
        </authorList>
    </citation>
    <scope>NUCLEOTIDE SEQUENCE [LARGE SCALE GENOMIC DNA]</scope>
    <source>
        <strain evidence="2">LVBAO_FW01</strain>
        <tissue evidence="2">Leaves</tissue>
    </source>
</reference>
<feature type="compositionally biased region" description="Polar residues" evidence="1">
    <location>
        <begin position="80"/>
        <end position="97"/>
    </location>
</feature>
<feature type="region of interest" description="Disordered" evidence="1">
    <location>
        <begin position="70"/>
        <end position="103"/>
    </location>
</feature>
<dbReference type="Proteomes" id="UP001367508">
    <property type="component" value="Unassembled WGS sequence"/>
</dbReference>
<keyword evidence="3" id="KW-1185">Reference proteome</keyword>
<evidence type="ECO:0000313" key="3">
    <source>
        <dbReference type="Proteomes" id="UP001367508"/>
    </source>
</evidence>
<comment type="caution">
    <text evidence="2">The sequence shown here is derived from an EMBL/GenBank/DDBJ whole genome shotgun (WGS) entry which is preliminary data.</text>
</comment>
<dbReference type="PANTHER" id="PTHR48429">
    <property type="entry name" value="AGENET DOMAIN-CONTAINING PROTEIN"/>
    <property type="match status" value="1"/>
</dbReference>
<sequence length="193" mass="21260">MDAIVRTAELVVEAVSQAGKITTMGDPLSLSDLVETDPEGCWKATREFSKQVGLLKDITRDVMNIDNVRDIPETSHTHNQDISSGDISASTKINGKNSRGPKGYKVSDLVKPVDVVPGSELEIQAPSFTVGSLKERVSLKCEGDKSPRLRIALPLTMQYEGTRKRHRATMRDYAFGLLGIELMRGYKKAGRKE</sequence>
<protein>
    <submittedName>
        <fullName evidence="2">Uncharacterized protein</fullName>
    </submittedName>
</protein>
<dbReference type="EMBL" id="JAYMYQ010000005">
    <property type="protein sequence ID" value="KAK7328867.1"/>
    <property type="molecule type" value="Genomic_DNA"/>
</dbReference>
<dbReference type="AlphaFoldDB" id="A0AAN9L672"/>
<evidence type="ECO:0000256" key="1">
    <source>
        <dbReference type="SAM" id="MobiDB-lite"/>
    </source>
</evidence>
<organism evidence="2 3">
    <name type="scientific">Canavalia gladiata</name>
    <name type="common">Sword bean</name>
    <name type="synonym">Dolichos gladiatus</name>
    <dbReference type="NCBI Taxonomy" id="3824"/>
    <lineage>
        <taxon>Eukaryota</taxon>
        <taxon>Viridiplantae</taxon>
        <taxon>Streptophyta</taxon>
        <taxon>Embryophyta</taxon>
        <taxon>Tracheophyta</taxon>
        <taxon>Spermatophyta</taxon>
        <taxon>Magnoliopsida</taxon>
        <taxon>eudicotyledons</taxon>
        <taxon>Gunneridae</taxon>
        <taxon>Pentapetalae</taxon>
        <taxon>rosids</taxon>
        <taxon>fabids</taxon>
        <taxon>Fabales</taxon>
        <taxon>Fabaceae</taxon>
        <taxon>Papilionoideae</taxon>
        <taxon>50 kb inversion clade</taxon>
        <taxon>NPAAA clade</taxon>
        <taxon>indigoferoid/millettioid clade</taxon>
        <taxon>Phaseoleae</taxon>
        <taxon>Canavalia</taxon>
    </lineage>
</organism>
<proteinExistence type="predicted"/>
<dbReference type="PANTHER" id="PTHR48429:SF1">
    <property type="entry name" value="AGENET DOMAIN-CONTAINING PROTEIN"/>
    <property type="match status" value="1"/>
</dbReference>
<dbReference type="InterPro" id="IPR055274">
    <property type="entry name" value="SWO1"/>
</dbReference>
<name>A0AAN9L672_CANGL</name>
<accession>A0AAN9L672</accession>
<feature type="compositionally biased region" description="Basic and acidic residues" evidence="1">
    <location>
        <begin position="70"/>
        <end position="79"/>
    </location>
</feature>